<feature type="region of interest" description="Disordered" evidence="1">
    <location>
        <begin position="415"/>
        <end position="528"/>
    </location>
</feature>
<name>A0A540X8Z4_9BACT</name>
<dbReference type="Proteomes" id="UP000315369">
    <property type="component" value="Unassembled WGS sequence"/>
</dbReference>
<feature type="signal peptide" evidence="2">
    <location>
        <begin position="1"/>
        <end position="26"/>
    </location>
</feature>
<dbReference type="EMBL" id="VIFM01000004">
    <property type="protein sequence ID" value="TQF17702.1"/>
    <property type="molecule type" value="Genomic_DNA"/>
</dbReference>
<feature type="compositionally biased region" description="Low complexity" evidence="1">
    <location>
        <begin position="493"/>
        <end position="504"/>
    </location>
</feature>
<comment type="caution">
    <text evidence="3">The sequence shown here is derived from an EMBL/GenBank/DDBJ whole genome shotgun (WGS) entry which is preliminary data.</text>
</comment>
<dbReference type="AlphaFoldDB" id="A0A540X8Z4"/>
<feature type="compositionally biased region" description="Polar residues" evidence="1">
    <location>
        <begin position="508"/>
        <end position="528"/>
    </location>
</feature>
<gene>
    <name evidence="3" type="ORF">FJV41_01655</name>
</gene>
<accession>A0A540X8Z4</accession>
<evidence type="ECO:0000256" key="2">
    <source>
        <dbReference type="SAM" id="SignalP"/>
    </source>
</evidence>
<dbReference type="OrthoDB" id="3845597at2"/>
<feature type="chain" id="PRO_5021905024" evidence="2">
    <location>
        <begin position="27"/>
        <end position="647"/>
    </location>
</feature>
<reference evidence="3 4" key="1">
    <citation type="submission" date="2019-06" db="EMBL/GenBank/DDBJ databases">
        <authorList>
            <person name="Livingstone P."/>
            <person name="Whitworth D."/>
        </authorList>
    </citation>
    <scope>NUCLEOTIDE SEQUENCE [LARGE SCALE GENOMIC DNA]</scope>
    <source>
        <strain evidence="3 4">AM401</strain>
    </source>
</reference>
<feature type="compositionally biased region" description="Gly residues" evidence="1">
    <location>
        <begin position="419"/>
        <end position="433"/>
    </location>
</feature>
<protein>
    <submittedName>
        <fullName evidence="3">Uncharacterized protein</fullName>
    </submittedName>
</protein>
<evidence type="ECO:0000313" key="3">
    <source>
        <dbReference type="EMBL" id="TQF17702.1"/>
    </source>
</evidence>
<sequence length="647" mass="67178">MKPTLRRNLAVLALAWLTAAVSPALAQSQPPGVKGPVPTGMPNRLAVGLFEEAGQNWMRDSGVPWDVRYRYFTKGWVDNWGWGQPDGSWGKAFLDESKTQGFIPAPVFYQLFAEPGGGEGESLAKVQNAATMRGYFGDLKILLQRAKELGKPVLLHIEPDAVGLLQFQTNSNPNAYAAVAATGMPELASLPNTVAGWGLAFLQLRKSVGANNVILGIHISAWASGKDISCCSVTDPLQPEVDKVVNFLKPLGLGTNVTGATYDVLVGDPLDRDADFYKLTRAQDVWWDASDNASISSRSFNRYAQWLTLMNQTTGKRWVLWQIPLGNSQHRNINNDGSTRAGYRDNRTEYFFGTSGDAHRRKFANTGVIALLFGAGAGGQSSYPNDLGADGQPYLKTHAAPFLLAGGLTLPATGTTLPGSGGGTDGGSGGGTDAGTDAGTRDGGSDGGTRDGGVGGTDAGTSDGGTRDGGVGGTDAGTSDGGTRDGGSGGTDAGTSDGGSAARGYGFESSTEGWSSSGAPLKAATSSTARAQAGTRSLAVPFSGTSGTGVASVLTAPVPRGATVTFRVWIPSGSGITAIQPFALEGEPGGWRYTGRWTAMGSLQTGTWNTVTVALPTNSTTPLYQLGVEFTTNSGWTGTVHLDAITW</sequence>
<evidence type="ECO:0000313" key="4">
    <source>
        <dbReference type="Proteomes" id="UP000315369"/>
    </source>
</evidence>
<feature type="compositionally biased region" description="Gly residues" evidence="1">
    <location>
        <begin position="445"/>
        <end position="458"/>
    </location>
</feature>
<dbReference type="RefSeq" id="WP_141640606.1">
    <property type="nucleotide sequence ID" value="NZ_VIFM01000004.1"/>
</dbReference>
<keyword evidence="4" id="KW-1185">Reference proteome</keyword>
<dbReference type="Gene3D" id="2.60.120.260">
    <property type="entry name" value="Galactose-binding domain-like"/>
    <property type="match status" value="1"/>
</dbReference>
<evidence type="ECO:0000256" key="1">
    <source>
        <dbReference type="SAM" id="MobiDB-lite"/>
    </source>
</evidence>
<keyword evidence="2" id="KW-0732">Signal</keyword>
<organism evidence="3 4">
    <name type="scientific">Myxococcus llanfairpwllgwyngyllgogerychwyrndrobwllllantysiliogogogochensis</name>
    <dbReference type="NCBI Taxonomy" id="2590453"/>
    <lineage>
        <taxon>Bacteria</taxon>
        <taxon>Pseudomonadati</taxon>
        <taxon>Myxococcota</taxon>
        <taxon>Myxococcia</taxon>
        <taxon>Myxococcales</taxon>
        <taxon>Cystobacterineae</taxon>
        <taxon>Myxococcaceae</taxon>
        <taxon>Myxococcus</taxon>
    </lineage>
</organism>
<proteinExistence type="predicted"/>